<gene>
    <name evidence="2" type="ORF">FBUS_11400</name>
</gene>
<proteinExistence type="predicted"/>
<feature type="region of interest" description="Disordered" evidence="1">
    <location>
        <begin position="224"/>
        <end position="256"/>
    </location>
</feature>
<sequence>MQFPVPPRHHDDAHVPVCSRTNDSACGFPACRRRGRPDTGSRDCDNPTSKRPLPSTRCSSCDDPLQTKPQTTDSKQLPLRKCELCEEPYKRVSEHARFSLGSYDDSIASQTSLSTDTDSPVLQTHVATEGGSSSDELNSTSSRTLTASDRISVLRDLVLSTNDLTLSQRNPRGTDRRDSFGCSSSHIAGPSAVRFDPSDPNIGHPHFGLGKHNKDVTEYCRLAPKRHSSGSSPISTPPSEDSGSETVALTTSPTSGYWDIKNPNRLTTIPSTYGGTTLTQSTCPMCHQCVTRCILPTQVCIPTTATTPQDVTSFVSVSDPLDVVAATQGFSTPVATPTRQQESHSHSSGVEISQSGRLHRPSSCTRCHQTNSHSDCILSTSLGSEHLSCCHSHTGISRSNAVGRCRQSVSPVCREEESTESHTESADLKEFSAANVDGNLRDEGNSTQTHEHSQIKEQPPVESPSNGPGNSFL</sequence>
<feature type="compositionally biased region" description="Basic and acidic residues" evidence="1">
    <location>
        <begin position="439"/>
        <end position="455"/>
    </location>
</feature>
<reference evidence="2" key="1">
    <citation type="submission" date="2019-05" db="EMBL/GenBank/DDBJ databases">
        <title>Annotation for the trematode Fasciolopsis buski.</title>
        <authorList>
            <person name="Choi Y.-J."/>
        </authorList>
    </citation>
    <scope>NUCLEOTIDE SEQUENCE</scope>
    <source>
        <strain evidence="2">HT</strain>
        <tissue evidence="2">Whole worm</tissue>
    </source>
</reference>
<feature type="region of interest" description="Disordered" evidence="1">
    <location>
        <begin position="332"/>
        <end position="357"/>
    </location>
</feature>
<protein>
    <submittedName>
        <fullName evidence="2">Uncharacterized protein</fullName>
    </submittedName>
</protein>
<name>A0A8E0RWR0_9TREM</name>
<dbReference type="AlphaFoldDB" id="A0A8E0RWR0"/>
<evidence type="ECO:0000256" key="1">
    <source>
        <dbReference type="SAM" id="MobiDB-lite"/>
    </source>
</evidence>
<evidence type="ECO:0000313" key="2">
    <source>
        <dbReference type="EMBL" id="KAA0189927.1"/>
    </source>
</evidence>
<feature type="compositionally biased region" description="Basic and acidic residues" evidence="1">
    <location>
        <begin position="36"/>
        <end position="45"/>
    </location>
</feature>
<evidence type="ECO:0000313" key="3">
    <source>
        <dbReference type="Proteomes" id="UP000728185"/>
    </source>
</evidence>
<feature type="region of interest" description="Disordered" evidence="1">
    <location>
        <begin position="411"/>
        <end position="473"/>
    </location>
</feature>
<dbReference type="Proteomes" id="UP000728185">
    <property type="component" value="Unassembled WGS sequence"/>
</dbReference>
<feature type="compositionally biased region" description="Polar residues" evidence="1">
    <location>
        <begin position="244"/>
        <end position="255"/>
    </location>
</feature>
<accession>A0A8E0RWR0</accession>
<keyword evidence="3" id="KW-1185">Reference proteome</keyword>
<feature type="compositionally biased region" description="Low complexity" evidence="1">
    <location>
        <begin position="229"/>
        <end position="239"/>
    </location>
</feature>
<feature type="region of interest" description="Disordered" evidence="1">
    <location>
        <begin position="35"/>
        <end position="74"/>
    </location>
</feature>
<dbReference type="EMBL" id="LUCM01007443">
    <property type="protein sequence ID" value="KAA0189927.1"/>
    <property type="molecule type" value="Genomic_DNA"/>
</dbReference>
<feature type="compositionally biased region" description="Basic and acidic residues" evidence="1">
    <location>
        <begin position="413"/>
        <end position="430"/>
    </location>
</feature>
<comment type="caution">
    <text evidence="2">The sequence shown here is derived from an EMBL/GenBank/DDBJ whole genome shotgun (WGS) entry which is preliminary data.</text>
</comment>
<organism evidence="2 3">
    <name type="scientific">Fasciolopsis buskii</name>
    <dbReference type="NCBI Taxonomy" id="27845"/>
    <lineage>
        <taxon>Eukaryota</taxon>
        <taxon>Metazoa</taxon>
        <taxon>Spiralia</taxon>
        <taxon>Lophotrochozoa</taxon>
        <taxon>Platyhelminthes</taxon>
        <taxon>Trematoda</taxon>
        <taxon>Digenea</taxon>
        <taxon>Plagiorchiida</taxon>
        <taxon>Echinostomata</taxon>
        <taxon>Echinostomatoidea</taxon>
        <taxon>Fasciolidae</taxon>
        <taxon>Fasciolopsis</taxon>
    </lineage>
</organism>
<feature type="compositionally biased region" description="Polar residues" evidence="1">
    <location>
        <begin position="463"/>
        <end position="473"/>
    </location>
</feature>